<dbReference type="InterPro" id="IPR037914">
    <property type="entry name" value="SpoVT-AbrB_sf"/>
</dbReference>
<dbReference type="STRING" id="1238425.J07HQW2_02162"/>
<dbReference type="SMART" id="SM00966">
    <property type="entry name" value="SpoVT_AbrB"/>
    <property type="match status" value="1"/>
</dbReference>
<dbReference type="InterPro" id="IPR007159">
    <property type="entry name" value="SpoVT-AbrB_dom"/>
</dbReference>
<evidence type="ECO:0000313" key="4">
    <source>
        <dbReference type="Proteomes" id="UP000030710"/>
    </source>
</evidence>
<dbReference type="AlphaFoldDB" id="U1PPL9"/>
<dbReference type="HOGENOM" id="CLU_184174_0_0_2"/>
<dbReference type="eggNOG" id="arCOG04501">
    <property type="taxonomic scope" value="Archaea"/>
</dbReference>
<organism evidence="3 4">
    <name type="scientific">Haloquadratum walsbyi J07HQW2</name>
    <dbReference type="NCBI Taxonomy" id="1238425"/>
    <lineage>
        <taxon>Archaea</taxon>
        <taxon>Methanobacteriati</taxon>
        <taxon>Methanobacteriota</taxon>
        <taxon>Stenosarchaea group</taxon>
        <taxon>Halobacteria</taxon>
        <taxon>Halobacteriales</taxon>
        <taxon>Haloferacaceae</taxon>
        <taxon>Haloquadratum</taxon>
    </lineage>
</organism>
<dbReference type="GO" id="GO:0003677">
    <property type="term" value="F:DNA binding"/>
    <property type="evidence" value="ECO:0007669"/>
    <property type="project" value="InterPro"/>
</dbReference>
<sequence length="90" mass="10136">MIREPVRVSMATEEGPEETKVSDRGMVTIPADLCRRLNIEPGDKLRWTTDEEESLSVEIVHQREGVFDDFEPVDVGETNAVEVESEFGAE</sequence>
<dbReference type="NCBIfam" id="TIGR01439">
    <property type="entry name" value="lp_hng_hel_AbrB"/>
    <property type="match status" value="1"/>
</dbReference>
<evidence type="ECO:0000313" key="3">
    <source>
        <dbReference type="EMBL" id="ERG95702.1"/>
    </source>
</evidence>
<evidence type="ECO:0000259" key="2">
    <source>
        <dbReference type="SMART" id="SM00966"/>
    </source>
</evidence>
<reference evidence="3 4" key="1">
    <citation type="journal article" date="2013" name="PLoS ONE">
        <title>Assembly-driven community genomics of a hypersaline microbial ecosystem.</title>
        <authorList>
            <person name="Podell S."/>
            <person name="Ugalde J.A."/>
            <person name="Narasingarao P."/>
            <person name="Banfield J.F."/>
            <person name="Heidelberg K.B."/>
            <person name="Allen E.E."/>
        </authorList>
    </citation>
    <scope>NUCLEOTIDE SEQUENCE [LARGE SCALE GENOMIC DNA]</scope>
    <source>
        <strain evidence="4">J07HQW2</strain>
    </source>
</reference>
<feature type="domain" description="SpoVT-AbrB" evidence="2">
    <location>
        <begin position="19"/>
        <end position="65"/>
    </location>
</feature>
<gene>
    <name evidence="3" type="ORF">J07HQW2_02162</name>
</gene>
<dbReference type="EMBL" id="KE356561">
    <property type="protein sequence ID" value="ERG95702.1"/>
    <property type="molecule type" value="Genomic_DNA"/>
</dbReference>
<feature type="region of interest" description="Disordered" evidence="1">
    <location>
        <begin position="1"/>
        <end position="21"/>
    </location>
</feature>
<dbReference type="Pfam" id="PF04014">
    <property type="entry name" value="MazE_antitoxin"/>
    <property type="match status" value="1"/>
</dbReference>
<name>U1PPL9_9EURY</name>
<dbReference type="SUPFAM" id="SSF89447">
    <property type="entry name" value="AbrB/MazE/MraZ-like"/>
    <property type="match status" value="1"/>
</dbReference>
<evidence type="ECO:0000256" key="1">
    <source>
        <dbReference type="SAM" id="MobiDB-lite"/>
    </source>
</evidence>
<proteinExistence type="predicted"/>
<protein>
    <submittedName>
        <fullName evidence="3">Looped-hinge helix DNA binding domain, AbrB family</fullName>
    </submittedName>
</protein>
<accession>U1PPL9</accession>
<dbReference type="Gene3D" id="2.10.260.10">
    <property type="match status" value="1"/>
</dbReference>
<dbReference type="Proteomes" id="UP000030710">
    <property type="component" value="Unassembled WGS sequence"/>
</dbReference>